<reference evidence="7" key="3">
    <citation type="submission" date="2015-06" db="UniProtKB">
        <authorList>
            <consortium name="EnsemblProtists"/>
        </authorList>
    </citation>
    <scope>IDENTIFICATION</scope>
</reference>
<feature type="signal peptide" evidence="4">
    <location>
        <begin position="1"/>
        <end position="17"/>
    </location>
</feature>
<dbReference type="OMA" id="TWHALKD"/>
<accession>L1I9G0</accession>
<dbReference type="Gene3D" id="3.30.70.330">
    <property type="match status" value="2"/>
</dbReference>
<feature type="chain" id="PRO_5008769770" description="RRM domain-containing protein" evidence="4">
    <location>
        <begin position="18"/>
        <end position="310"/>
    </location>
</feature>
<dbReference type="OrthoDB" id="1049195at2759"/>
<evidence type="ECO:0000256" key="4">
    <source>
        <dbReference type="SAM" id="SignalP"/>
    </source>
</evidence>
<dbReference type="STRING" id="905079.L1I9G0"/>
<proteinExistence type="predicted"/>
<feature type="domain" description="RRM" evidence="5">
    <location>
        <begin position="202"/>
        <end position="287"/>
    </location>
</feature>
<evidence type="ECO:0000256" key="3">
    <source>
        <dbReference type="SAM" id="MobiDB-lite"/>
    </source>
</evidence>
<dbReference type="Proteomes" id="UP000011087">
    <property type="component" value="Unassembled WGS sequence"/>
</dbReference>
<dbReference type="GO" id="GO:0003729">
    <property type="term" value="F:mRNA binding"/>
    <property type="evidence" value="ECO:0007669"/>
    <property type="project" value="TreeGrafter"/>
</dbReference>
<dbReference type="PROSITE" id="PS50102">
    <property type="entry name" value="RRM"/>
    <property type="match status" value="2"/>
</dbReference>
<keyword evidence="1 2" id="KW-0694">RNA-binding</keyword>
<dbReference type="RefSeq" id="XP_005819828.1">
    <property type="nucleotide sequence ID" value="XM_005819771.1"/>
</dbReference>
<evidence type="ECO:0000256" key="1">
    <source>
        <dbReference type="ARBA" id="ARBA00022884"/>
    </source>
</evidence>
<dbReference type="SUPFAM" id="SSF54928">
    <property type="entry name" value="RNA-binding domain, RBD"/>
    <property type="match status" value="1"/>
</dbReference>
<dbReference type="InterPro" id="IPR050374">
    <property type="entry name" value="RRT5_SRSF_SR"/>
</dbReference>
<dbReference type="InterPro" id="IPR000504">
    <property type="entry name" value="RRM_dom"/>
</dbReference>
<reference evidence="8" key="2">
    <citation type="submission" date="2012-11" db="EMBL/GenBank/DDBJ databases">
        <authorList>
            <person name="Kuo A."/>
            <person name="Curtis B.A."/>
            <person name="Tanifuji G."/>
            <person name="Burki F."/>
            <person name="Gruber A."/>
            <person name="Irimia M."/>
            <person name="Maruyama S."/>
            <person name="Arias M.C."/>
            <person name="Ball S.G."/>
            <person name="Gile G.H."/>
            <person name="Hirakawa Y."/>
            <person name="Hopkins J.F."/>
            <person name="Rensing S.A."/>
            <person name="Schmutz J."/>
            <person name="Symeonidi A."/>
            <person name="Elias M."/>
            <person name="Eveleigh R.J."/>
            <person name="Herman E.K."/>
            <person name="Klute M.J."/>
            <person name="Nakayama T."/>
            <person name="Obornik M."/>
            <person name="Reyes-Prieto A."/>
            <person name="Armbrust E.V."/>
            <person name="Aves S.J."/>
            <person name="Beiko R.G."/>
            <person name="Coutinho P."/>
            <person name="Dacks J.B."/>
            <person name="Durnford D.G."/>
            <person name="Fast N.M."/>
            <person name="Green B.R."/>
            <person name="Grisdale C."/>
            <person name="Hempe F."/>
            <person name="Henrissat B."/>
            <person name="Hoppner M.P."/>
            <person name="Ishida K.-I."/>
            <person name="Kim E."/>
            <person name="Koreny L."/>
            <person name="Kroth P.G."/>
            <person name="Liu Y."/>
            <person name="Malik S.-B."/>
            <person name="Maier U.G."/>
            <person name="McRose D."/>
            <person name="Mock T."/>
            <person name="Neilson J.A."/>
            <person name="Onodera N.T."/>
            <person name="Poole A.M."/>
            <person name="Pritham E.J."/>
            <person name="Richards T.A."/>
            <person name="Rocap G."/>
            <person name="Roy S.W."/>
            <person name="Sarai C."/>
            <person name="Schaack S."/>
            <person name="Shirato S."/>
            <person name="Slamovits C.H."/>
            <person name="Spencer D.F."/>
            <person name="Suzuki S."/>
            <person name="Worden A.Z."/>
            <person name="Zauner S."/>
            <person name="Barry K."/>
            <person name="Bell C."/>
            <person name="Bharti A.K."/>
            <person name="Crow J.A."/>
            <person name="Grimwood J."/>
            <person name="Kramer R."/>
            <person name="Lindquist E."/>
            <person name="Lucas S."/>
            <person name="Salamov A."/>
            <person name="McFadden G.I."/>
            <person name="Lane C.E."/>
            <person name="Keeling P.J."/>
            <person name="Gray M.W."/>
            <person name="Grigoriev I.V."/>
            <person name="Archibald J.M."/>
        </authorList>
    </citation>
    <scope>NUCLEOTIDE SEQUENCE</scope>
    <source>
        <strain evidence="8">CCMP2712</strain>
    </source>
</reference>
<feature type="domain" description="RRM" evidence="5">
    <location>
        <begin position="68"/>
        <end position="146"/>
    </location>
</feature>
<dbReference type="GO" id="GO:0005737">
    <property type="term" value="C:cytoplasm"/>
    <property type="evidence" value="ECO:0007669"/>
    <property type="project" value="TreeGrafter"/>
</dbReference>
<name>L1I9G0_GUITC</name>
<dbReference type="SMART" id="SM00360">
    <property type="entry name" value="RRM"/>
    <property type="match status" value="2"/>
</dbReference>
<keyword evidence="8" id="KW-1185">Reference proteome</keyword>
<evidence type="ECO:0000313" key="7">
    <source>
        <dbReference type="EnsemblProtists" id="EKX32848"/>
    </source>
</evidence>
<dbReference type="eggNOG" id="KOG0118">
    <property type="taxonomic scope" value="Eukaryota"/>
</dbReference>
<reference evidence="6 8" key="1">
    <citation type="journal article" date="2012" name="Nature">
        <title>Algal genomes reveal evolutionary mosaicism and the fate of nucleomorphs.</title>
        <authorList>
            <consortium name="DOE Joint Genome Institute"/>
            <person name="Curtis B.A."/>
            <person name="Tanifuji G."/>
            <person name="Burki F."/>
            <person name="Gruber A."/>
            <person name="Irimia M."/>
            <person name="Maruyama S."/>
            <person name="Arias M.C."/>
            <person name="Ball S.G."/>
            <person name="Gile G.H."/>
            <person name="Hirakawa Y."/>
            <person name="Hopkins J.F."/>
            <person name="Kuo A."/>
            <person name="Rensing S.A."/>
            <person name="Schmutz J."/>
            <person name="Symeonidi A."/>
            <person name="Elias M."/>
            <person name="Eveleigh R.J."/>
            <person name="Herman E.K."/>
            <person name="Klute M.J."/>
            <person name="Nakayama T."/>
            <person name="Obornik M."/>
            <person name="Reyes-Prieto A."/>
            <person name="Armbrust E.V."/>
            <person name="Aves S.J."/>
            <person name="Beiko R.G."/>
            <person name="Coutinho P."/>
            <person name="Dacks J.B."/>
            <person name="Durnford D.G."/>
            <person name="Fast N.M."/>
            <person name="Green B.R."/>
            <person name="Grisdale C.J."/>
            <person name="Hempel F."/>
            <person name="Henrissat B."/>
            <person name="Hoppner M.P."/>
            <person name="Ishida K."/>
            <person name="Kim E."/>
            <person name="Koreny L."/>
            <person name="Kroth P.G."/>
            <person name="Liu Y."/>
            <person name="Malik S.B."/>
            <person name="Maier U.G."/>
            <person name="McRose D."/>
            <person name="Mock T."/>
            <person name="Neilson J.A."/>
            <person name="Onodera N.T."/>
            <person name="Poole A.M."/>
            <person name="Pritham E.J."/>
            <person name="Richards T.A."/>
            <person name="Rocap G."/>
            <person name="Roy S.W."/>
            <person name="Sarai C."/>
            <person name="Schaack S."/>
            <person name="Shirato S."/>
            <person name="Slamovits C.H."/>
            <person name="Spencer D.F."/>
            <person name="Suzuki S."/>
            <person name="Worden A.Z."/>
            <person name="Zauner S."/>
            <person name="Barry K."/>
            <person name="Bell C."/>
            <person name="Bharti A.K."/>
            <person name="Crow J.A."/>
            <person name="Grimwood J."/>
            <person name="Kramer R."/>
            <person name="Lindquist E."/>
            <person name="Lucas S."/>
            <person name="Salamov A."/>
            <person name="McFadden G.I."/>
            <person name="Lane C.E."/>
            <person name="Keeling P.J."/>
            <person name="Gray M.W."/>
            <person name="Grigoriev I.V."/>
            <person name="Archibald J.M."/>
        </authorList>
    </citation>
    <scope>NUCLEOTIDE SEQUENCE</scope>
    <source>
        <strain evidence="6 8">CCMP2712</strain>
    </source>
</reference>
<dbReference type="InterPro" id="IPR035979">
    <property type="entry name" value="RBD_domain_sf"/>
</dbReference>
<organism evidence="6">
    <name type="scientific">Guillardia theta (strain CCMP2712)</name>
    <name type="common">Cryptophyte</name>
    <dbReference type="NCBI Taxonomy" id="905079"/>
    <lineage>
        <taxon>Eukaryota</taxon>
        <taxon>Cryptophyceae</taxon>
        <taxon>Pyrenomonadales</taxon>
        <taxon>Geminigeraceae</taxon>
        <taxon>Guillardia</taxon>
    </lineage>
</organism>
<keyword evidence="4" id="KW-0732">Signal</keyword>
<dbReference type="GeneID" id="17289588"/>
<dbReference type="EMBL" id="JH993168">
    <property type="protein sequence ID" value="EKX32848.1"/>
    <property type="molecule type" value="Genomic_DNA"/>
</dbReference>
<dbReference type="EnsemblProtists" id="EKX32848">
    <property type="protein sequence ID" value="EKX32848"/>
    <property type="gene ID" value="GUITHDRAFT_120952"/>
</dbReference>
<evidence type="ECO:0000259" key="5">
    <source>
        <dbReference type="PROSITE" id="PS50102"/>
    </source>
</evidence>
<dbReference type="PANTHER" id="PTHR23003">
    <property type="entry name" value="RNA RECOGNITION MOTIF RRM DOMAIN CONTAINING PROTEIN"/>
    <property type="match status" value="1"/>
</dbReference>
<feature type="region of interest" description="Disordered" evidence="3">
    <location>
        <begin position="173"/>
        <end position="194"/>
    </location>
</feature>
<dbReference type="GO" id="GO:0005634">
    <property type="term" value="C:nucleus"/>
    <property type="evidence" value="ECO:0007669"/>
    <property type="project" value="TreeGrafter"/>
</dbReference>
<feature type="region of interest" description="Disordered" evidence="3">
    <location>
        <begin position="284"/>
        <end position="310"/>
    </location>
</feature>
<protein>
    <recommendedName>
        <fullName evidence="5">RRM domain-containing protein</fullName>
    </recommendedName>
</protein>
<evidence type="ECO:0000313" key="6">
    <source>
        <dbReference type="EMBL" id="EKX32848.1"/>
    </source>
</evidence>
<evidence type="ECO:0000256" key="2">
    <source>
        <dbReference type="PROSITE-ProRule" id="PRU00176"/>
    </source>
</evidence>
<dbReference type="HOGENOM" id="CLU_898478_0_0_1"/>
<dbReference type="KEGG" id="gtt:GUITHDRAFT_120952"/>
<dbReference type="AlphaFoldDB" id="L1I9G0"/>
<dbReference type="PaxDb" id="55529-EKX32848"/>
<dbReference type="Pfam" id="PF00076">
    <property type="entry name" value="RRM_1"/>
    <property type="match status" value="2"/>
</dbReference>
<sequence length="310" mass="33261">MSIQCLSLLLLISAANADVIGSSVCFPASIAVKEPHAALCRSMHLRGGDDEAVPAAASQIVAVPPNPKKVYVGNLPISVQDDALKEFLSKVGEVTSLSVKRFPNSDRCKGFAMAEYATEEQAKAAIEQLAGSSFMKRSVLVRADSGIDPAKIAASQAKRAAALARKAEAAARAATNGGAPVRQRRPPSMGHPQFWPKCPPGCRVYVGNIKFGTPWQDVRDHMAKAGHVEFGKIIKAPMTNMDGSISYVSRGFAIVQYRTPQDAEAAVTSLDQSILNGRSIYVRPDQGRRRKTDSNMGEEELANLQVSENQ</sequence>
<gene>
    <name evidence="6" type="ORF">GUITHDRAFT_120952</name>
</gene>
<dbReference type="InterPro" id="IPR012677">
    <property type="entry name" value="Nucleotide-bd_a/b_plait_sf"/>
</dbReference>
<evidence type="ECO:0000313" key="8">
    <source>
        <dbReference type="Proteomes" id="UP000011087"/>
    </source>
</evidence>